<dbReference type="Proteomes" id="UP000607645">
    <property type="component" value="Unassembled WGS sequence"/>
</dbReference>
<feature type="domain" description="HTH tetR-type" evidence="3">
    <location>
        <begin position="6"/>
        <end position="66"/>
    </location>
</feature>
<evidence type="ECO:0000256" key="1">
    <source>
        <dbReference type="ARBA" id="ARBA00023125"/>
    </source>
</evidence>
<dbReference type="PROSITE" id="PS50977">
    <property type="entry name" value="HTH_TETR_2"/>
    <property type="match status" value="1"/>
</dbReference>
<dbReference type="Gene3D" id="1.10.357.10">
    <property type="entry name" value="Tetracycline Repressor, domain 2"/>
    <property type="match status" value="1"/>
</dbReference>
<organism evidence="4 5">
    <name type="scientific">Lawsonibacter faecis</name>
    <dbReference type="NCBI Taxonomy" id="2763052"/>
    <lineage>
        <taxon>Bacteria</taxon>
        <taxon>Bacillati</taxon>
        <taxon>Bacillota</taxon>
        <taxon>Clostridia</taxon>
        <taxon>Eubacteriales</taxon>
        <taxon>Oscillospiraceae</taxon>
        <taxon>Lawsonibacter</taxon>
    </lineage>
</organism>
<evidence type="ECO:0000259" key="3">
    <source>
        <dbReference type="PROSITE" id="PS50977"/>
    </source>
</evidence>
<keyword evidence="1 2" id="KW-0238">DNA-binding</keyword>
<dbReference type="InterPro" id="IPR001647">
    <property type="entry name" value="HTH_TetR"/>
</dbReference>
<dbReference type="EMBL" id="JACOPQ010000005">
    <property type="protein sequence ID" value="MBC5736917.1"/>
    <property type="molecule type" value="Genomic_DNA"/>
</dbReference>
<dbReference type="AlphaFoldDB" id="A0A8J6JKG5"/>
<evidence type="ECO:0000256" key="2">
    <source>
        <dbReference type="PROSITE-ProRule" id="PRU00335"/>
    </source>
</evidence>
<sequence length="190" mass="21732">MPPRQRITRGMILDAALALTRTEGIGAVNARSVAKFLGCSTQPVFSQFATMEALRRATFDHAGRVIMEKILQYQDRPDFLQRTDELVLNLARDEPRLFHLLYLSDSFESRNLWEVMMDWECNRKLVAALAERYGLGEEDCRDIFLRGYLLLHGVAAMIATNQMDFTNQQALDMVRRTVGDMVCGARKEEP</sequence>
<dbReference type="SUPFAM" id="SSF48498">
    <property type="entry name" value="Tetracyclin repressor-like, C-terminal domain"/>
    <property type="match status" value="1"/>
</dbReference>
<accession>A0A8J6JKG5</accession>
<name>A0A8J6JKG5_9FIRM</name>
<reference evidence="4" key="1">
    <citation type="submission" date="2020-08" db="EMBL/GenBank/DDBJ databases">
        <title>Genome public.</title>
        <authorList>
            <person name="Liu C."/>
            <person name="Sun Q."/>
        </authorList>
    </citation>
    <scope>NUCLEOTIDE SEQUENCE</scope>
    <source>
        <strain evidence="4">NSJ-52</strain>
    </source>
</reference>
<proteinExistence type="predicted"/>
<dbReference type="SUPFAM" id="SSF46689">
    <property type="entry name" value="Homeodomain-like"/>
    <property type="match status" value="1"/>
</dbReference>
<dbReference type="GO" id="GO:0003677">
    <property type="term" value="F:DNA binding"/>
    <property type="evidence" value="ECO:0007669"/>
    <property type="project" value="UniProtKB-UniRule"/>
</dbReference>
<dbReference type="RefSeq" id="WP_155147712.1">
    <property type="nucleotide sequence ID" value="NZ_JACOPQ010000005.1"/>
</dbReference>
<dbReference type="InterPro" id="IPR036271">
    <property type="entry name" value="Tet_transcr_reg_TetR-rel_C_sf"/>
</dbReference>
<evidence type="ECO:0000313" key="5">
    <source>
        <dbReference type="Proteomes" id="UP000607645"/>
    </source>
</evidence>
<evidence type="ECO:0000313" key="4">
    <source>
        <dbReference type="EMBL" id="MBC5736917.1"/>
    </source>
</evidence>
<gene>
    <name evidence="4" type="ORF">H8S62_07805</name>
</gene>
<keyword evidence="5" id="KW-1185">Reference proteome</keyword>
<comment type="caution">
    <text evidence="4">The sequence shown here is derived from an EMBL/GenBank/DDBJ whole genome shotgun (WGS) entry which is preliminary data.</text>
</comment>
<dbReference type="InterPro" id="IPR009057">
    <property type="entry name" value="Homeodomain-like_sf"/>
</dbReference>
<feature type="DNA-binding region" description="H-T-H motif" evidence="2">
    <location>
        <begin position="29"/>
        <end position="48"/>
    </location>
</feature>
<protein>
    <submittedName>
        <fullName evidence="4">TetR family transcriptional regulator</fullName>
    </submittedName>
</protein>